<protein>
    <recommendedName>
        <fullName evidence="2">Fungal-type protein kinase domain-containing protein</fullName>
    </recommendedName>
</protein>
<feature type="compositionally biased region" description="Low complexity" evidence="1">
    <location>
        <begin position="398"/>
        <end position="418"/>
    </location>
</feature>
<dbReference type="SUPFAM" id="SSF56112">
    <property type="entry name" value="Protein kinase-like (PK-like)"/>
    <property type="match status" value="1"/>
</dbReference>
<feature type="region of interest" description="Disordered" evidence="1">
    <location>
        <begin position="364"/>
        <end position="447"/>
    </location>
</feature>
<evidence type="ECO:0000259" key="2">
    <source>
        <dbReference type="Pfam" id="PF17667"/>
    </source>
</evidence>
<proteinExistence type="predicted"/>
<dbReference type="Proteomes" id="UP000184267">
    <property type="component" value="Unassembled WGS sequence"/>
</dbReference>
<accession>A0A1M2VGR8</accession>
<organism evidence="3 4">
    <name type="scientific">Trametes pubescens</name>
    <name type="common">White-rot fungus</name>
    <dbReference type="NCBI Taxonomy" id="154538"/>
    <lineage>
        <taxon>Eukaryota</taxon>
        <taxon>Fungi</taxon>
        <taxon>Dikarya</taxon>
        <taxon>Basidiomycota</taxon>
        <taxon>Agaricomycotina</taxon>
        <taxon>Agaricomycetes</taxon>
        <taxon>Polyporales</taxon>
        <taxon>Polyporaceae</taxon>
        <taxon>Trametes</taxon>
    </lineage>
</organism>
<dbReference type="Gene3D" id="1.10.510.10">
    <property type="entry name" value="Transferase(Phosphotransferase) domain 1"/>
    <property type="match status" value="1"/>
</dbReference>
<name>A0A1M2VGR8_TRAPU</name>
<comment type="caution">
    <text evidence="3">The sequence shown here is derived from an EMBL/GenBank/DDBJ whole genome shotgun (WGS) entry which is preliminary data.</text>
</comment>
<feature type="region of interest" description="Disordered" evidence="1">
    <location>
        <begin position="828"/>
        <end position="848"/>
    </location>
</feature>
<evidence type="ECO:0000313" key="3">
    <source>
        <dbReference type="EMBL" id="OJT06769.1"/>
    </source>
</evidence>
<feature type="compositionally biased region" description="Low complexity" evidence="1">
    <location>
        <begin position="688"/>
        <end position="697"/>
    </location>
</feature>
<feature type="compositionally biased region" description="Low complexity" evidence="1">
    <location>
        <begin position="381"/>
        <end position="390"/>
    </location>
</feature>
<dbReference type="EMBL" id="MNAD01001263">
    <property type="protein sequence ID" value="OJT06769.1"/>
    <property type="molecule type" value="Genomic_DNA"/>
</dbReference>
<dbReference type="InterPro" id="IPR008266">
    <property type="entry name" value="Tyr_kinase_AS"/>
</dbReference>
<gene>
    <name evidence="3" type="ORF">TRAPUB_2369</name>
</gene>
<dbReference type="PROSITE" id="PS00109">
    <property type="entry name" value="PROTEIN_KINASE_TYR"/>
    <property type="match status" value="1"/>
</dbReference>
<sequence>MAHKAVRVEPEEFLQEFFHSTNDRRPRWDYNVFKDIEGAKTMTEAQIADKFIIAVNLLNLTPGFKLAGSKNKPDIGEESQQKIDASFFRDGWLPVDNRPNWAEQAVSVEFKKDDTANDPFDDRTNDKVDADAIDCKKVRGQLITYAEKVFEYQHRTALYMLVIIGRRFRSVRWDRSGAIVTRAVDYFERPDLLCEMLWHMAHLTDEQLGTDFTAIRIRRGDADYKRMDAASRPKARDFDHKESDIDELPEYDQEFRYVRTAFLRSLDQTWPRYRLQVPDGNGTRSFLVGKPAFQASGMAGRGTRGYVALDCQSGRFVWLKDAWRAHYDLVETEGSVLETLNKGGVCNVPTLVCHGDILKQDTKTPEWWDKKNRDPATTKQPPSAAPSSAPLDPLTTCPASPATSSVSSAPSSPCMPASHIQPSSHRTAVKRTQSDVEDEEKTATSPEECPLRRHMHYRLVVKEVAMDLTTFKDGQQLLSIIFDCVMAHYEATTKAKIIHRDISGGNILILPRARFDGRTGRKFVKWFGILADWELSKPIYEKPALSRARQPGRTGTWQFMSAAALSDHSKIIGTPDELESFCYVLLYNSVCYLKSNCIDAGSFIELFFDTYTVCKGKYQCGLKKKEAIHTGELVEGEVGGKLRRIRFSSPLDTFFAQALEWFQAHYIVQAYRAEHAPPPAPSTPPQPSVTSPSIQSPRRSKPEEDTYYDMAALAPAAVVPDKVVVKVARKPTADEEENALKVATHAHVLRALYDAIYSDDWRVETDRADGDNVPLDFSPNYEVGPRHGASTATYKRRKLAKTAAAAPYEDEDEEEYRDLYPHWNIVPGANPRTPSRRPNVKHSASAFV</sequence>
<dbReference type="OMA" id="NIVPGAN"/>
<keyword evidence="4" id="KW-1185">Reference proteome</keyword>
<dbReference type="InterPro" id="IPR011009">
    <property type="entry name" value="Kinase-like_dom_sf"/>
</dbReference>
<feature type="compositionally biased region" description="Pro residues" evidence="1">
    <location>
        <begin position="676"/>
        <end position="687"/>
    </location>
</feature>
<dbReference type="OrthoDB" id="2755487at2759"/>
<feature type="region of interest" description="Disordered" evidence="1">
    <location>
        <begin position="675"/>
        <end position="704"/>
    </location>
</feature>
<dbReference type="GO" id="GO:0004672">
    <property type="term" value="F:protein kinase activity"/>
    <property type="evidence" value="ECO:0007669"/>
    <property type="project" value="InterPro"/>
</dbReference>
<evidence type="ECO:0000313" key="4">
    <source>
        <dbReference type="Proteomes" id="UP000184267"/>
    </source>
</evidence>
<dbReference type="InterPro" id="IPR040976">
    <property type="entry name" value="Pkinase_fungal"/>
</dbReference>
<dbReference type="PANTHER" id="PTHR38248">
    <property type="entry name" value="FUNK1 6"/>
    <property type="match status" value="1"/>
</dbReference>
<evidence type="ECO:0000256" key="1">
    <source>
        <dbReference type="SAM" id="MobiDB-lite"/>
    </source>
</evidence>
<dbReference type="Pfam" id="PF17667">
    <property type="entry name" value="Pkinase_fungal"/>
    <property type="match status" value="1"/>
</dbReference>
<dbReference type="PANTHER" id="PTHR38248:SF2">
    <property type="entry name" value="FUNK1 11"/>
    <property type="match status" value="1"/>
</dbReference>
<feature type="compositionally biased region" description="Basic and acidic residues" evidence="1">
    <location>
        <begin position="364"/>
        <end position="376"/>
    </location>
</feature>
<dbReference type="AlphaFoldDB" id="A0A1M2VGR8"/>
<reference evidence="3 4" key="1">
    <citation type="submission" date="2016-10" db="EMBL/GenBank/DDBJ databases">
        <title>Genome sequence of the basidiomycete white-rot fungus Trametes pubescens.</title>
        <authorList>
            <person name="Makela M.R."/>
            <person name="Granchi Z."/>
            <person name="Peng M."/>
            <person name="De Vries R.P."/>
            <person name="Grigoriev I."/>
            <person name="Riley R."/>
            <person name="Hilden K."/>
        </authorList>
    </citation>
    <scope>NUCLEOTIDE SEQUENCE [LARGE SCALE GENOMIC DNA]</scope>
    <source>
        <strain evidence="3 4">FBCC735</strain>
    </source>
</reference>
<feature type="domain" description="Fungal-type protein kinase" evidence="2">
    <location>
        <begin position="133"/>
        <end position="587"/>
    </location>
</feature>